<reference evidence="8 9" key="1">
    <citation type="submission" date="2020-12" db="EMBL/GenBank/DDBJ databases">
        <title>Whole genome sequences of gut porcine anaerobes.</title>
        <authorList>
            <person name="Kubasova T."/>
            <person name="Jahodarova E."/>
            <person name="Rychlik I."/>
        </authorList>
    </citation>
    <scope>NUCLEOTIDE SEQUENCE [LARGE SCALE GENOMIC DNA]</scope>
    <source>
        <strain evidence="8 9">An867</strain>
    </source>
</reference>
<dbReference type="Proteomes" id="UP001299220">
    <property type="component" value="Unassembled WGS sequence"/>
</dbReference>
<comment type="subcellular location">
    <subcellularLocation>
        <location evidence="1">Cell membrane</location>
        <topology evidence="1">Multi-pass membrane protein</topology>
    </subcellularLocation>
</comment>
<proteinExistence type="inferred from homology"/>
<feature type="transmembrane region" description="Helical" evidence="7">
    <location>
        <begin position="15"/>
        <end position="37"/>
    </location>
</feature>
<gene>
    <name evidence="8" type="ORF">JQM67_11025</name>
</gene>
<dbReference type="PANTHER" id="PTHR43663:SF1">
    <property type="entry name" value="CHROMATE TRANSPORTER"/>
    <property type="match status" value="1"/>
</dbReference>
<organism evidence="8 9">
    <name type="scientific">Anaeromassilibacillus senegalensis</name>
    <dbReference type="NCBI Taxonomy" id="1673717"/>
    <lineage>
        <taxon>Bacteria</taxon>
        <taxon>Bacillati</taxon>
        <taxon>Bacillota</taxon>
        <taxon>Clostridia</taxon>
        <taxon>Eubacteriales</taxon>
        <taxon>Acutalibacteraceae</taxon>
        <taxon>Anaeromassilibacillus</taxon>
    </lineage>
</organism>
<name>A0ABS9CSN5_9FIRM</name>
<sequence length="193" mass="20531">MKNIGGRILNQKAKLFDLFLTFARIGGLTFGGGYAMLPMLQKEVVENKKWATEEELLDYYAVGQCTPGVIAVNVATFIGQKLRGVIGGIVATLGVVAPSFVIILLLATLINHFAEYAVVAHALAGIRVAVAALIVSAIVKLWKKGIKDALGVVIFGVVVLLSLVLNVSPIIIVVIAMLFGILYGRVSGRKEGK</sequence>
<dbReference type="PANTHER" id="PTHR43663">
    <property type="entry name" value="CHROMATE TRANSPORT PROTEIN-RELATED"/>
    <property type="match status" value="1"/>
</dbReference>
<feature type="transmembrane region" description="Helical" evidence="7">
    <location>
        <begin position="116"/>
        <end position="138"/>
    </location>
</feature>
<keyword evidence="3" id="KW-1003">Cell membrane</keyword>
<evidence type="ECO:0000256" key="2">
    <source>
        <dbReference type="ARBA" id="ARBA00005262"/>
    </source>
</evidence>
<evidence type="ECO:0000313" key="8">
    <source>
        <dbReference type="EMBL" id="MCF2653132.1"/>
    </source>
</evidence>
<evidence type="ECO:0000256" key="1">
    <source>
        <dbReference type="ARBA" id="ARBA00004651"/>
    </source>
</evidence>
<protein>
    <submittedName>
        <fullName evidence="8">Chromate transporter</fullName>
    </submittedName>
</protein>
<comment type="similarity">
    <text evidence="2">Belongs to the chromate ion transporter (CHR) (TC 2.A.51) family.</text>
</comment>
<evidence type="ECO:0000256" key="3">
    <source>
        <dbReference type="ARBA" id="ARBA00022475"/>
    </source>
</evidence>
<keyword evidence="6 7" id="KW-0472">Membrane</keyword>
<accession>A0ABS9CSN5</accession>
<keyword evidence="9" id="KW-1185">Reference proteome</keyword>
<evidence type="ECO:0000256" key="6">
    <source>
        <dbReference type="ARBA" id="ARBA00023136"/>
    </source>
</evidence>
<feature type="transmembrane region" description="Helical" evidence="7">
    <location>
        <begin position="150"/>
        <end position="183"/>
    </location>
</feature>
<evidence type="ECO:0000256" key="7">
    <source>
        <dbReference type="SAM" id="Phobius"/>
    </source>
</evidence>
<feature type="transmembrane region" description="Helical" evidence="7">
    <location>
        <begin position="57"/>
        <end position="78"/>
    </location>
</feature>
<evidence type="ECO:0000313" key="9">
    <source>
        <dbReference type="Proteomes" id="UP001299220"/>
    </source>
</evidence>
<keyword evidence="5 7" id="KW-1133">Transmembrane helix</keyword>
<comment type="caution">
    <text evidence="8">The sequence shown here is derived from an EMBL/GenBank/DDBJ whole genome shotgun (WGS) entry which is preliminary data.</text>
</comment>
<feature type="transmembrane region" description="Helical" evidence="7">
    <location>
        <begin position="85"/>
        <end position="110"/>
    </location>
</feature>
<dbReference type="EMBL" id="JAFBIT010000003">
    <property type="protein sequence ID" value="MCF2653132.1"/>
    <property type="molecule type" value="Genomic_DNA"/>
</dbReference>
<evidence type="ECO:0000256" key="4">
    <source>
        <dbReference type="ARBA" id="ARBA00022692"/>
    </source>
</evidence>
<dbReference type="Pfam" id="PF02417">
    <property type="entry name" value="Chromate_transp"/>
    <property type="match status" value="1"/>
</dbReference>
<evidence type="ECO:0000256" key="5">
    <source>
        <dbReference type="ARBA" id="ARBA00022989"/>
    </source>
</evidence>
<dbReference type="InterPro" id="IPR003370">
    <property type="entry name" value="Chromate_transpt"/>
</dbReference>
<dbReference type="InterPro" id="IPR052518">
    <property type="entry name" value="CHR_Transporter"/>
</dbReference>
<keyword evidence="4 7" id="KW-0812">Transmembrane</keyword>